<dbReference type="Gene3D" id="3.40.50.1820">
    <property type="entry name" value="alpha/beta hydrolase"/>
    <property type="match status" value="1"/>
</dbReference>
<dbReference type="InterPro" id="IPR022742">
    <property type="entry name" value="Hydrolase_4"/>
</dbReference>
<evidence type="ECO:0000313" key="2">
    <source>
        <dbReference type="EMBL" id="CAB4644526.1"/>
    </source>
</evidence>
<dbReference type="Pfam" id="PF12146">
    <property type="entry name" value="Hydrolase_4"/>
    <property type="match status" value="1"/>
</dbReference>
<dbReference type="PANTHER" id="PTHR11614">
    <property type="entry name" value="PHOSPHOLIPASE-RELATED"/>
    <property type="match status" value="1"/>
</dbReference>
<sequence length="292" mass="31915">MKPMASQRTDDIFIDSYGVTIHYHVWSPAKKPKAIVRLVHGLGEHALRYQALVDALLKAGYEVWADELRGHGATGLEQWEGDYAKLGKPGPGGLRAQIQAVRNFTDVITENRPGVPVFFLGHSWGSLIGQIILNKGDAHRYAGMVMTGTAYRIPGYINSGDLNAKHKHLGTTGAEWLSRDVSVHEAWQTDPLTFVANTMKLVGPVDAARLIGVPRRLDKDIPLLLMVGSDDSMGGERTAKKLADGYLAVGASDVELVVYEGARHEVFNETNAAEVRQDLVAWLDSRLQAPTA</sequence>
<dbReference type="EMBL" id="CAEZVY010000081">
    <property type="protein sequence ID" value="CAB4644526.1"/>
    <property type="molecule type" value="Genomic_DNA"/>
</dbReference>
<proteinExistence type="predicted"/>
<dbReference type="AlphaFoldDB" id="A0A6J6K5K4"/>
<dbReference type="InterPro" id="IPR029058">
    <property type="entry name" value="AB_hydrolase_fold"/>
</dbReference>
<feature type="domain" description="Serine aminopeptidase S33" evidence="1">
    <location>
        <begin position="31"/>
        <end position="271"/>
    </location>
</feature>
<dbReference type="InterPro" id="IPR051044">
    <property type="entry name" value="MAG_DAG_Lipase"/>
</dbReference>
<reference evidence="2" key="1">
    <citation type="submission" date="2020-05" db="EMBL/GenBank/DDBJ databases">
        <authorList>
            <person name="Chiriac C."/>
            <person name="Salcher M."/>
            <person name="Ghai R."/>
            <person name="Kavagutti S V."/>
        </authorList>
    </citation>
    <scope>NUCLEOTIDE SEQUENCE</scope>
</reference>
<gene>
    <name evidence="2" type="ORF">UFOPK2158_00847</name>
</gene>
<accession>A0A6J6K5K4</accession>
<organism evidence="2">
    <name type="scientific">freshwater metagenome</name>
    <dbReference type="NCBI Taxonomy" id="449393"/>
    <lineage>
        <taxon>unclassified sequences</taxon>
        <taxon>metagenomes</taxon>
        <taxon>ecological metagenomes</taxon>
    </lineage>
</organism>
<evidence type="ECO:0000259" key="1">
    <source>
        <dbReference type="Pfam" id="PF12146"/>
    </source>
</evidence>
<name>A0A6J6K5K4_9ZZZZ</name>
<protein>
    <submittedName>
        <fullName evidence="2">Unannotated protein</fullName>
    </submittedName>
</protein>
<dbReference type="SUPFAM" id="SSF53474">
    <property type="entry name" value="alpha/beta-Hydrolases"/>
    <property type="match status" value="1"/>
</dbReference>